<comment type="caution">
    <text evidence="3">The sequence shown here is derived from an EMBL/GenBank/DDBJ whole genome shotgun (WGS) entry which is preliminary data.</text>
</comment>
<organism evidence="3 4">
    <name type="scientific">Streptomyces acidicola</name>
    <dbReference type="NCBI Taxonomy" id="2596892"/>
    <lineage>
        <taxon>Bacteria</taxon>
        <taxon>Bacillati</taxon>
        <taxon>Actinomycetota</taxon>
        <taxon>Actinomycetes</taxon>
        <taxon>Kitasatosporales</taxon>
        <taxon>Streptomycetaceae</taxon>
        <taxon>Streptomyces</taxon>
    </lineage>
</organism>
<accession>A0A5N8WJX0</accession>
<dbReference type="Gene3D" id="3.20.20.30">
    <property type="entry name" value="Luciferase-like domain"/>
    <property type="match status" value="1"/>
</dbReference>
<dbReference type="GO" id="GO:0016705">
    <property type="term" value="F:oxidoreductase activity, acting on paired donors, with incorporation or reduction of molecular oxygen"/>
    <property type="evidence" value="ECO:0007669"/>
    <property type="project" value="InterPro"/>
</dbReference>
<dbReference type="InterPro" id="IPR036661">
    <property type="entry name" value="Luciferase-like_sf"/>
</dbReference>
<sequence>MRVSVLYPVMPTDPRSVVPFAEFVRDGWAARLWQGQSLSADTHQVFAYLAGMGYRVPVGTSVVLMPLRHPMDAAIQSRSLAMLTGHRMVLGLGAATPDFVAGLHGKPYDSPRDACAAYLGEVRRLLDTEQTQSPGDDGGAVSLPGMPHPYVETGLGVLRPALAHAAGRVADTAISWMTPPGYVRDTLLPAMAKGAAEAGRPVPRMVTVVHAAVDRPHRNAYRLAYTAARAHLAGPHYTDMLRRAGLRVHPSRPNLGARALVDSGTFVHGTPEEIAAQLAEYGRAGVDEVVLNLAGVYSEHGQPEAVQDLQDILASCRVLENGHPIR</sequence>
<keyword evidence="4" id="KW-1185">Reference proteome</keyword>
<dbReference type="RefSeq" id="WP_152858998.1">
    <property type="nucleotide sequence ID" value="NZ_VMNX01000005.1"/>
</dbReference>
<dbReference type="EMBL" id="VMNX01000005">
    <property type="protein sequence ID" value="MPY47721.1"/>
    <property type="molecule type" value="Genomic_DNA"/>
</dbReference>
<dbReference type="PANTHER" id="PTHR43244">
    <property type="match status" value="1"/>
</dbReference>
<dbReference type="Proteomes" id="UP000373149">
    <property type="component" value="Unassembled WGS sequence"/>
</dbReference>
<dbReference type="CDD" id="cd01097">
    <property type="entry name" value="Tetrahydromethanopterin_reductase"/>
    <property type="match status" value="1"/>
</dbReference>
<dbReference type="InterPro" id="IPR050564">
    <property type="entry name" value="F420-G6PD/mer"/>
</dbReference>
<dbReference type="InterPro" id="IPR011251">
    <property type="entry name" value="Luciferase-like_dom"/>
</dbReference>
<dbReference type="PANTHER" id="PTHR43244:SF1">
    <property type="entry name" value="5,10-METHYLENETETRAHYDROMETHANOPTERIN REDUCTASE"/>
    <property type="match status" value="1"/>
</dbReference>
<evidence type="ECO:0000313" key="3">
    <source>
        <dbReference type="EMBL" id="MPY47721.1"/>
    </source>
</evidence>
<name>A0A5N8WJX0_9ACTN</name>
<evidence type="ECO:0000256" key="1">
    <source>
        <dbReference type="ARBA" id="ARBA00023002"/>
    </source>
</evidence>
<proteinExistence type="predicted"/>
<protein>
    <submittedName>
        <fullName evidence="3">LLM class flavin-dependent oxidoreductase</fullName>
    </submittedName>
</protein>
<evidence type="ECO:0000313" key="4">
    <source>
        <dbReference type="Proteomes" id="UP000373149"/>
    </source>
</evidence>
<keyword evidence="1" id="KW-0560">Oxidoreductase</keyword>
<dbReference type="Pfam" id="PF00296">
    <property type="entry name" value="Bac_luciferase"/>
    <property type="match status" value="1"/>
</dbReference>
<reference evidence="3 4" key="1">
    <citation type="submission" date="2019-09" db="EMBL/GenBank/DDBJ databases">
        <authorList>
            <person name="Duangmal K."/>
            <person name="Teo W.F.A."/>
            <person name="Lipun K."/>
        </authorList>
    </citation>
    <scope>NUCLEOTIDE SEQUENCE [LARGE SCALE GENOMIC DNA]</scope>
    <source>
        <strain evidence="3 4">K1PN6</strain>
    </source>
</reference>
<dbReference type="AlphaFoldDB" id="A0A5N8WJX0"/>
<gene>
    <name evidence="3" type="ORF">FPZ41_03590</name>
</gene>
<evidence type="ECO:0000259" key="2">
    <source>
        <dbReference type="Pfam" id="PF00296"/>
    </source>
</evidence>
<feature type="domain" description="Luciferase-like" evidence="2">
    <location>
        <begin position="31"/>
        <end position="288"/>
    </location>
</feature>
<dbReference type="SUPFAM" id="SSF51679">
    <property type="entry name" value="Bacterial luciferase-like"/>
    <property type="match status" value="1"/>
</dbReference>